<dbReference type="EMBL" id="KV095306">
    <property type="protein sequence ID" value="KZT76765.1"/>
    <property type="molecule type" value="Genomic_DNA"/>
</dbReference>
<evidence type="ECO:0000313" key="2">
    <source>
        <dbReference type="Proteomes" id="UP000250235"/>
    </source>
</evidence>
<proteinExistence type="predicted"/>
<accession>A0A2Z6ZU38</accession>
<name>A0A2Z6ZU38_9LAMI</name>
<keyword evidence="1" id="KW-0675">Receptor</keyword>
<dbReference type="OrthoDB" id="1727805at2759"/>
<keyword evidence="2" id="KW-1185">Reference proteome</keyword>
<dbReference type="Proteomes" id="UP000250235">
    <property type="component" value="Unassembled WGS sequence"/>
</dbReference>
<evidence type="ECO:0000313" key="1">
    <source>
        <dbReference type="EMBL" id="KZT76765.1"/>
    </source>
</evidence>
<reference evidence="1 2" key="1">
    <citation type="journal article" date="2015" name="Proc. Natl. Acad. Sci. U.S.A.">
        <title>The resurrection genome of Boea hygrometrica: A blueprint for survival of dehydration.</title>
        <authorList>
            <person name="Xiao L."/>
            <person name="Yang G."/>
            <person name="Zhang L."/>
            <person name="Yang X."/>
            <person name="Zhao S."/>
            <person name="Ji Z."/>
            <person name="Zhou Q."/>
            <person name="Hu M."/>
            <person name="Wang Y."/>
            <person name="Chen M."/>
            <person name="Xu Y."/>
            <person name="Jin H."/>
            <person name="Xiao X."/>
            <person name="Hu G."/>
            <person name="Bao F."/>
            <person name="Hu Y."/>
            <person name="Wan P."/>
            <person name="Li L."/>
            <person name="Deng X."/>
            <person name="Kuang T."/>
            <person name="Xiang C."/>
            <person name="Zhu J.K."/>
            <person name="Oliver M.J."/>
            <person name="He Y."/>
        </authorList>
    </citation>
    <scope>NUCLEOTIDE SEQUENCE [LARGE SCALE GENOMIC DNA]</scope>
    <source>
        <strain evidence="2">cv. XS01</strain>
    </source>
</reference>
<dbReference type="GO" id="GO:0016301">
    <property type="term" value="F:kinase activity"/>
    <property type="evidence" value="ECO:0007669"/>
    <property type="project" value="UniProtKB-KW"/>
</dbReference>
<gene>
    <name evidence="1" type="ORF">F511_46210</name>
</gene>
<organism evidence="1 2">
    <name type="scientific">Dorcoceras hygrometricum</name>
    <dbReference type="NCBI Taxonomy" id="472368"/>
    <lineage>
        <taxon>Eukaryota</taxon>
        <taxon>Viridiplantae</taxon>
        <taxon>Streptophyta</taxon>
        <taxon>Embryophyta</taxon>
        <taxon>Tracheophyta</taxon>
        <taxon>Spermatophyta</taxon>
        <taxon>Magnoliopsida</taxon>
        <taxon>eudicotyledons</taxon>
        <taxon>Gunneridae</taxon>
        <taxon>Pentapetalae</taxon>
        <taxon>asterids</taxon>
        <taxon>lamiids</taxon>
        <taxon>Lamiales</taxon>
        <taxon>Gesneriaceae</taxon>
        <taxon>Didymocarpoideae</taxon>
        <taxon>Trichosporeae</taxon>
        <taxon>Loxocarpinae</taxon>
        <taxon>Dorcoceras</taxon>
    </lineage>
</organism>
<keyword evidence="1" id="KW-0808">Transferase</keyword>
<dbReference type="AlphaFoldDB" id="A0A2Z6ZU38"/>
<keyword evidence="1" id="KW-0418">Kinase</keyword>
<sequence length="55" mass="6271">MTTEESTSYSGAMIMLTATNYTLWRPRMEDLLSCKDLFDPIEAKGKNPDPTKELE</sequence>
<protein>
    <submittedName>
        <fullName evidence="1">Putative LRR receptor-like serine/threonine-protein kinase</fullName>
    </submittedName>
</protein>